<dbReference type="PROSITE" id="PS51257">
    <property type="entry name" value="PROKAR_LIPOPROTEIN"/>
    <property type="match status" value="1"/>
</dbReference>
<keyword evidence="2" id="KW-1185">Reference proteome</keyword>
<comment type="caution">
    <text evidence="1">The sequence shown here is derived from an EMBL/GenBank/DDBJ whole genome shotgun (WGS) entry which is preliminary data.</text>
</comment>
<evidence type="ECO:0000313" key="1">
    <source>
        <dbReference type="EMBL" id="KAA5532481.1"/>
    </source>
</evidence>
<accession>A0A5M6CBQ6</accession>
<evidence type="ECO:0008006" key="3">
    <source>
        <dbReference type="Google" id="ProtNLM"/>
    </source>
</evidence>
<proteinExistence type="predicted"/>
<protein>
    <recommendedName>
        <fullName evidence="3">Lipoprotein</fullName>
    </recommendedName>
</protein>
<evidence type="ECO:0000313" key="2">
    <source>
        <dbReference type="Proteomes" id="UP000323632"/>
    </source>
</evidence>
<reference evidence="1 2" key="1">
    <citation type="submission" date="2019-09" db="EMBL/GenBank/DDBJ databases">
        <title>Genome sequence and assembly of Taibaiella sp.</title>
        <authorList>
            <person name="Chhetri G."/>
        </authorList>
    </citation>
    <scope>NUCLEOTIDE SEQUENCE [LARGE SCALE GENOMIC DNA]</scope>
    <source>
        <strain evidence="1 2">KVB11</strain>
    </source>
</reference>
<dbReference type="AlphaFoldDB" id="A0A5M6CBQ6"/>
<sequence>MKKMLLVALVGIAGLTSCSKDYTCTCVSVLPDGSQTNTETKTISGTKDGAEKKCKAFDNVNGQVTTTCQLD</sequence>
<dbReference type="RefSeq" id="WP_150033984.1">
    <property type="nucleotide sequence ID" value="NZ_VWSH01000004.1"/>
</dbReference>
<dbReference type="Proteomes" id="UP000323632">
    <property type="component" value="Unassembled WGS sequence"/>
</dbReference>
<gene>
    <name evidence="1" type="ORF">F0919_16980</name>
</gene>
<organism evidence="1 2">
    <name type="scientific">Taibaiella lutea</name>
    <dbReference type="NCBI Taxonomy" id="2608001"/>
    <lineage>
        <taxon>Bacteria</taxon>
        <taxon>Pseudomonadati</taxon>
        <taxon>Bacteroidota</taxon>
        <taxon>Chitinophagia</taxon>
        <taxon>Chitinophagales</taxon>
        <taxon>Chitinophagaceae</taxon>
        <taxon>Taibaiella</taxon>
    </lineage>
</organism>
<dbReference type="EMBL" id="VWSH01000004">
    <property type="protein sequence ID" value="KAA5532481.1"/>
    <property type="molecule type" value="Genomic_DNA"/>
</dbReference>
<name>A0A5M6CBQ6_9BACT</name>